<dbReference type="PANTHER" id="PTHR30349">
    <property type="entry name" value="PHAGE INTEGRASE-RELATED"/>
    <property type="match status" value="1"/>
</dbReference>
<protein>
    <submittedName>
        <fullName evidence="5">Phage integrase family</fullName>
    </submittedName>
</protein>
<reference evidence="6" key="1">
    <citation type="submission" date="2019-05" db="EMBL/GenBank/DDBJ databases">
        <title>Candidatus Nanohalobium constans, a novel model system to study the DPANN nano-sized archaea: genomic and physiological characterization of a nanoarchaeon co-cultured with its chitinotrophic host.</title>
        <authorList>
            <person name="La Cono V."/>
            <person name="Arcadi E."/>
            <person name="Crisafi F."/>
            <person name="Denaro R."/>
            <person name="La Spada G."/>
            <person name="Messina E."/>
            <person name="Smedile F."/>
            <person name="Toshchakov S.V."/>
            <person name="Shevchenko M.A."/>
            <person name="Golyshin P.N."/>
            <person name="Golyshina O.V."/>
            <person name="Ferrer M."/>
            <person name="Rohde M."/>
            <person name="Mushegian A."/>
            <person name="Sorokin D.Y."/>
            <person name="Giuliano L."/>
            <person name="Yakimov M.M."/>
        </authorList>
    </citation>
    <scope>NUCLEOTIDE SEQUENCE [LARGE SCALE GENOMIC DNA]</scope>
    <source>
        <strain evidence="6">LC1Nh</strain>
    </source>
</reference>
<dbReference type="PROSITE" id="PS51898">
    <property type="entry name" value="TYR_RECOMBINASE"/>
    <property type="match status" value="1"/>
</dbReference>
<evidence type="ECO:0000259" key="4">
    <source>
        <dbReference type="PROSITE" id="PS51898"/>
    </source>
</evidence>
<evidence type="ECO:0000313" key="6">
    <source>
        <dbReference type="Proteomes" id="UP000377803"/>
    </source>
</evidence>
<keyword evidence="2" id="KW-0238">DNA-binding</keyword>
<proteinExistence type="predicted"/>
<dbReference type="PANTHER" id="PTHR30349:SF41">
    <property type="entry name" value="INTEGRASE_RECOMBINASE PROTEIN MJ0367-RELATED"/>
    <property type="match status" value="1"/>
</dbReference>
<dbReference type="GO" id="GO:0015074">
    <property type="term" value="P:DNA integration"/>
    <property type="evidence" value="ECO:0007669"/>
    <property type="project" value="UniProtKB-KW"/>
</dbReference>
<feature type="domain" description="Tyr recombinase" evidence="4">
    <location>
        <begin position="156"/>
        <end position="399"/>
    </location>
</feature>
<dbReference type="RefSeq" id="WP_153550615.1">
    <property type="nucleotide sequence ID" value="NZ_CP040089.1"/>
</dbReference>
<dbReference type="Proteomes" id="UP000377803">
    <property type="component" value="Chromosome"/>
</dbReference>
<dbReference type="KEGG" id="ncon:LC1Nh_0994"/>
<dbReference type="EMBL" id="CP040089">
    <property type="protein sequence ID" value="QGA80870.1"/>
    <property type="molecule type" value="Genomic_DNA"/>
</dbReference>
<organism evidence="5 6">
    <name type="scientific">Candidatus Nanohalobium constans</name>
    <dbReference type="NCBI Taxonomy" id="2565781"/>
    <lineage>
        <taxon>Archaea</taxon>
        <taxon>Candidatus Nanohalarchaeota</taxon>
        <taxon>Candidatus Nanohalobia</taxon>
        <taxon>Candidatus Nanohalobiales</taxon>
        <taxon>Candidatus Nanohalobiaceae</taxon>
        <taxon>Candidatus Nanohalobium</taxon>
    </lineage>
</organism>
<keyword evidence="1" id="KW-0229">DNA integration</keyword>
<keyword evidence="3" id="KW-0233">DNA recombination</keyword>
<evidence type="ECO:0000256" key="1">
    <source>
        <dbReference type="ARBA" id="ARBA00022908"/>
    </source>
</evidence>
<dbReference type="InterPro" id="IPR002104">
    <property type="entry name" value="Integrase_catalytic"/>
</dbReference>
<dbReference type="GeneID" id="42365388"/>
<accession>A0A5Q0UI60</accession>
<evidence type="ECO:0000313" key="5">
    <source>
        <dbReference type="EMBL" id="QGA80870.1"/>
    </source>
</evidence>
<dbReference type="InterPro" id="IPR050090">
    <property type="entry name" value="Tyrosine_recombinase_XerCD"/>
</dbReference>
<dbReference type="AlphaFoldDB" id="A0A5Q0UI60"/>
<dbReference type="Gene3D" id="1.10.443.10">
    <property type="entry name" value="Intergrase catalytic core"/>
    <property type="match status" value="1"/>
</dbReference>
<dbReference type="SUPFAM" id="SSF56349">
    <property type="entry name" value="DNA breaking-rejoining enzymes"/>
    <property type="match status" value="1"/>
</dbReference>
<keyword evidence="6" id="KW-1185">Reference proteome</keyword>
<dbReference type="InterPro" id="IPR013762">
    <property type="entry name" value="Integrase-like_cat_sf"/>
</dbReference>
<evidence type="ECO:0000256" key="2">
    <source>
        <dbReference type="ARBA" id="ARBA00023125"/>
    </source>
</evidence>
<dbReference type="GO" id="GO:0003677">
    <property type="term" value="F:DNA binding"/>
    <property type="evidence" value="ECO:0007669"/>
    <property type="project" value="UniProtKB-KW"/>
</dbReference>
<dbReference type="InterPro" id="IPR011010">
    <property type="entry name" value="DNA_brk_join_enz"/>
</dbReference>
<dbReference type="OrthoDB" id="144892at2157"/>
<dbReference type="CDD" id="cd00397">
    <property type="entry name" value="DNA_BRE_C"/>
    <property type="match status" value="1"/>
</dbReference>
<name>A0A5Q0UI60_9ARCH</name>
<dbReference type="GO" id="GO:0006310">
    <property type="term" value="P:DNA recombination"/>
    <property type="evidence" value="ECO:0007669"/>
    <property type="project" value="UniProtKB-KW"/>
</dbReference>
<sequence length="536" mass="61873">MTKNTTSDSNSKETSFEVLHRVNSELAKNPEISDHNKQILEDFFDEWIDRVESSTIDDYSSQWNRIAEEIDFNLDEAEREDVKEIIKKLGRDEIKKRNGETYSDYSKDKTKKALTVFYRSFVEYTGEGEEEYLEELNGSALVRKLDKYLNEPQKEVIPETKPDPSQMKKIIESADSFRNRCIIFFGWATGCRIGEIFPTDDKPQPLLWKDINFKSNDDKMTVRLRVNKKGGSSSRRVINMVNSRPVMKKLYEEQNPDPDEPVFKEKDADIRCPDCRANATRVAKNSDKSMSTSSRRKYACDECSWRGKSSSAYRKKEALGAGAVRDIVKEAVNDSEVRNIDDNPHAVFRKARALHKQAMNWGDGGIRSFFGWAENSSSPGHYKEALEVNQKQDLQNEHPELDINVEGRFYDESLKPTKCSECEKLNSRLWDICNRCGKELTYDGMVMTGDTPDSTKNEIKHEVKDWGIDYLLDKSSIEEEDFKSELMDVLDNKLQEVDFDSQDLEDGDEEGIEDLDKEDIVEKMQKLQNKVEELEG</sequence>
<evidence type="ECO:0000256" key="3">
    <source>
        <dbReference type="ARBA" id="ARBA00023172"/>
    </source>
</evidence>
<gene>
    <name evidence="5" type="ORF">LC1Nh_0994</name>
</gene>